<dbReference type="EMBL" id="JAODUP010000765">
    <property type="protein sequence ID" value="KAK2144361.1"/>
    <property type="molecule type" value="Genomic_DNA"/>
</dbReference>
<evidence type="ECO:0000256" key="1">
    <source>
        <dbReference type="SAM" id="MobiDB-lite"/>
    </source>
</evidence>
<gene>
    <name evidence="4" type="ORF">LSH36_765g01047</name>
</gene>
<feature type="signal peptide" evidence="3">
    <location>
        <begin position="1"/>
        <end position="18"/>
    </location>
</feature>
<organism evidence="4 5">
    <name type="scientific">Paralvinella palmiformis</name>
    <dbReference type="NCBI Taxonomy" id="53620"/>
    <lineage>
        <taxon>Eukaryota</taxon>
        <taxon>Metazoa</taxon>
        <taxon>Spiralia</taxon>
        <taxon>Lophotrochozoa</taxon>
        <taxon>Annelida</taxon>
        <taxon>Polychaeta</taxon>
        <taxon>Sedentaria</taxon>
        <taxon>Canalipalpata</taxon>
        <taxon>Terebellida</taxon>
        <taxon>Terebelliformia</taxon>
        <taxon>Alvinellidae</taxon>
        <taxon>Paralvinella</taxon>
    </lineage>
</organism>
<keyword evidence="3" id="KW-0732">Signal</keyword>
<evidence type="ECO:0000256" key="3">
    <source>
        <dbReference type="SAM" id="SignalP"/>
    </source>
</evidence>
<proteinExistence type="predicted"/>
<keyword evidence="2" id="KW-0472">Membrane</keyword>
<protein>
    <submittedName>
        <fullName evidence="4">Uncharacterized protein</fullName>
    </submittedName>
</protein>
<dbReference type="InterPro" id="IPR013783">
    <property type="entry name" value="Ig-like_fold"/>
</dbReference>
<feature type="chain" id="PRO_5042110786" evidence="3">
    <location>
        <begin position="19"/>
        <end position="424"/>
    </location>
</feature>
<feature type="compositionally biased region" description="Basic and acidic residues" evidence="1">
    <location>
        <begin position="341"/>
        <end position="360"/>
    </location>
</feature>
<feature type="transmembrane region" description="Helical" evidence="2">
    <location>
        <begin position="234"/>
        <end position="257"/>
    </location>
</feature>
<dbReference type="Proteomes" id="UP001208570">
    <property type="component" value="Unassembled WGS sequence"/>
</dbReference>
<comment type="caution">
    <text evidence="4">The sequence shown here is derived from an EMBL/GenBank/DDBJ whole genome shotgun (WGS) entry which is preliminary data.</text>
</comment>
<reference evidence="4" key="1">
    <citation type="journal article" date="2023" name="Mol. Biol. Evol.">
        <title>Third-Generation Sequencing Reveals the Adaptive Role of the Epigenome in Three Deep-Sea Polychaetes.</title>
        <authorList>
            <person name="Perez M."/>
            <person name="Aroh O."/>
            <person name="Sun Y."/>
            <person name="Lan Y."/>
            <person name="Juniper S.K."/>
            <person name="Young C.R."/>
            <person name="Angers B."/>
            <person name="Qian P.Y."/>
        </authorList>
    </citation>
    <scope>NUCLEOTIDE SEQUENCE</scope>
    <source>
        <strain evidence="4">P08H-3</strain>
    </source>
</reference>
<accession>A0AAD9J0D9</accession>
<evidence type="ECO:0000313" key="5">
    <source>
        <dbReference type="Proteomes" id="UP001208570"/>
    </source>
</evidence>
<dbReference type="AlphaFoldDB" id="A0AAD9J0D9"/>
<name>A0AAD9J0D9_9ANNE</name>
<evidence type="ECO:0000313" key="4">
    <source>
        <dbReference type="EMBL" id="KAK2144361.1"/>
    </source>
</evidence>
<feature type="region of interest" description="Disordered" evidence="1">
    <location>
        <begin position="276"/>
        <end position="295"/>
    </location>
</feature>
<dbReference type="Gene3D" id="2.60.40.10">
    <property type="entry name" value="Immunoglobulins"/>
    <property type="match status" value="1"/>
</dbReference>
<feature type="region of interest" description="Disordered" evidence="1">
    <location>
        <begin position="311"/>
        <end position="424"/>
    </location>
</feature>
<keyword evidence="2" id="KW-1133">Transmembrane helix</keyword>
<keyword evidence="2" id="KW-0812">Transmembrane</keyword>
<sequence length="424" mass="47925">MWFLKTVLILLGVQQHLAAKFEWSLQPSVQYTCVGGDMILHWEYKTEIPVNMVLLQSETTTLTLVECHNTAMDKCFVYEQFRDRVKVLEMVQGSAQFHLLNLNTSDSGGYTLQLLGPDATDIATVYVISDHDLGAEVFMNNELVSPNSSYSCSKRCDSISVLVKTHMSLHAMIGFYDDDANKLMLNCTNHTTCVYTHTPRNEKVKIKVLVNYGFCKRFISYLDIATEGAGLSPAVIAGILSPFIVVLMVVIVFLILYKFKKLQFVLMLCRGNTKTCSDEQDPEYQSLGLHENQKESEPIVKSEIIVERSSISQEKNNQAPDLENVTEGRDWTPDSEMCSNDQEKKNETSHASSLKRDKDQYQNPAESLVKDLEHLHIGSPSNVSKPPEYDFTGYRERKSSFDTSDDQQMFDDTHTNSGDSDESL</sequence>
<evidence type="ECO:0000256" key="2">
    <source>
        <dbReference type="SAM" id="Phobius"/>
    </source>
</evidence>
<keyword evidence="5" id="KW-1185">Reference proteome</keyword>